<reference evidence="10 11" key="1">
    <citation type="submission" date="2018-11" db="EMBL/GenBank/DDBJ databases">
        <authorList>
            <person name="Criscuolo A."/>
        </authorList>
    </citation>
    <scope>NUCLEOTIDE SEQUENCE [LARGE SCALE GENOMIC DNA]</scope>
    <source>
        <strain evidence="10">ATB-66</strain>
    </source>
</reference>
<dbReference type="HAMAP" id="MF_00316">
    <property type="entry name" value="MobA"/>
    <property type="match status" value="1"/>
</dbReference>
<organism evidence="10 11">
    <name type="scientific">Filibacter tadaridae</name>
    <dbReference type="NCBI Taxonomy" id="2483811"/>
    <lineage>
        <taxon>Bacteria</taxon>
        <taxon>Bacillati</taxon>
        <taxon>Bacillota</taxon>
        <taxon>Bacilli</taxon>
        <taxon>Bacillales</taxon>
        <taxon>Caryophanaceae</taxon>
        <taxon>Filibacter</taxon>
    </lineage>
</organism>
<evidence type="ECO:0000256" key="3">
    <source>
        <dbReference type="ARBA" id="ARBA00022723"/>
    </source>
</evidence>
<dbReference type="InterPro" id="IPR013482">
    <property type="entry name" value="Molybde_CF_guanTrfase"/>
</dbReference>
<keyword evidence="1 8" id="KW-0963">Cytoplasm</keyword>
<evidence type="ECO:0000259" key="9">
    <source>
        <dbReference type="Pfam" id="PF12804"/>
    </source>
</evidence>
<accession>A0A3P5WIT5</accession>
<feature type="binding site" evidence="8">
    <location>
        <position position="67"/>
    </location>
    <ligand>
        <name>GTP</name>
        <dbReference type="ChEBI" id="CHEBI:37565"/>
    </ligand>
</feature>
<evidence type="ECO:0000256" key="5">
    <source>
        <dbReference type="ARBA" id="ARBA00022842"/>
    </source>
</evidence>
<dbReference type="Proteomes" id="UP000270468">
    <property type="component" value="Unassembled WGS sequence"/>
</dbReference>
<protein>
    <recommendedName>
        <fullName evidence="8">Probable molybdenum cofactor guanylyltransferase</fullName>
        <shortName evidence="8">MoCo guanylyltransferase</shortName>
        <ecNumber evidence="8">2.7.7.77</ecNumber>
    </recommendedName>
    <alternativeName>
        <fullName evidence="8">GTP:molybdopterin guanylyltransferase</fullName>
    </alternativeName>
    <alternativeName>
        <fullName evidence="8">Mo-MPT guanylyltransferase</fullName>
    </alternativeName>
    <alternativeName>
        <fullName evidence="8">Molybdopterin guanylyltransferase</fullName>
    </alternativeName>
    <alternativeName>
        <fullName evidence="8">Molybdopterin-guanine dinucleotide synthase</fullName>
        <shortName evidence="8">MGD synthase</shortName>
    </alternativeName>
</protein>
<dbReference type="EMBL" id="UXAV01000026">
    <property type="protein sequence ID" value="VDC23623.1"/>
    <property type="molecule type" value="Genomic_DNA"/>
</dbReference>
<evidence type="ECO:0000256" key="1">
    <source>
        <dbReference type="ARBA" id="ARBA00022490"/>
    </source>
</evidence>
<feature type="binding site" evidence="8">
    <location>
        <position position="98"/>
    </location>
    <ligand>
        <name>Mg(2+)</name>
        <dbReference type="ChEBI" id="CHEBI:18420"/>
    </ligand>
</feature>
<keyword evidence="11" id="KW-1185">Reference proteome</keyword>
<keyword evidence="10" id="KW-0548">Nucleotidyltransferase</keyword>
<evidence type="ECO:0000313" key="11">
    <source>
        <dbReference type="Proteomes" id="UP000270468"/>
    </source>
</evidence>
<dbReference type="InterPro" id="IPR025877">
    <property type="entry name" value="MobA-like_NTP_Trfase"/>
</dbReference>
<keyword evidence="5 8" id="KW-0460">Magnesium</keyword>
<dbReference type="PANTHER" id="PTHR19136:SF81">
    <property type="entry name" value="MOLYBDENUM COFACTOR GUANYLYLTRANSFERASE"/>
    <property type="match status" value="1"/>
</dbReference>
<feature type="domain" description="MobA-like NTP transferase" evidence="9">
    <location>
        <begin position="6"/>
        <end position="158"/>
    </location>
</feature>
<name>A0A3P5WIT5_9BACL</name>
<keyword evidence="2 8" id="KW-0808">Transferase</keyword>
<comment type="catalytic activity">
    <reaction evidence="8">
        <text>Mo-molybdopterin + GTP + H(+) = Mo-molybdopterin guanine dinucleotide + diphosphate</text>
        <dbReference type="Rhea" id="RHEA:34243"/>
        <dbReference type="ChEBI" id="CHEBI:15378"/>
        <dbReference type="ChEBI" id="CHEBI:33019"/>
        <dbReference type="ChEBI" id="CHEBI:37565"/>
        <dbReference type="ChEBI" id="CHEBI:71302"/>
        <dbReference type="ChEBI" id="CHEBI:71310"/>
        <dbReference type="EC" id="2.7.7.77"/>
    </reaction>
</comment>
<keyword evidence="4 8" id="KW-0547">Nucleotide-binding</keyword>
<dbReference type="EC" id="2.7.7.77" evidence="8"/>
<keyword evidence="3 8" id="KW-0479">Metal-binding</keyword>
<comment type="function">
    <text evidence="8">Transfers a GMP moiety from GTP to Mo-molybdopterin (Mo-MPT) cofactor (Moco or molybdenum cofactor) to form Mo-molybdopterin guanine dinucleotide (Mo-MGD) cofactor.</text>
</comment>
<evidence type="ECO:0000256" key="2">
    <source>
        <dbReference type="ARBA" id="ARBA00022679"/>
    </source>
</evidence>
<dbReference type="InterPro" id="IPR029044">
    <property type="entry name" value="Nucleotide-diphossugar_trans"/>
</dbReference>
<dbReference type="GO" id="GO:0005525">
    <property type="term" value="F:GTP binding"/>
    <property type="evidence" value="ECO:0007669"/>
    <property type="project" value="UniProtKB-UniRule"/>
</dbReference>
<comment type="domain">
    <text evidence="8">The N-terminal domain determines nucleotide recognition and specific binding, while the C-terminal domain determines the specific binding to the target protein.</text>
</comment>
<sequence length="190" mass="20961">MTETVGVILAGGLSRRFGSPKAFAQLGDLKFYEIAIKALTAQCDEIIIVTRPELVKDFQTDAHVIIDKTEYAGRGPLAGILSAIEFVQADRYIVLPCDMPYVSEAVIGKLETFHEKDITAVILEGRAHPLVSIWDSHLKSELQKALNNNQLSVMKLLAESEATWIEGSSLTDGERLVFTNMNTPDELERG</sequence>
<dbReference type="AlphaFoldDB" id="A0A3P5WIT5"/>
<dbReference type="Gene3D" id="3.90.550.10">
    <property type="entry name" value="Spore Coat Polysaccharide Biosynthesis Protein SpsA, Chain A"/>
    <property type="match status" value="1"/>
</dbReference>
<evidence type="ECO:0000313" key="10">
    <source>
        <dbReference type="EMBL" id="VDC23623.1"/>
    </source>
</evidence>
<comment type="subcellular location">
    <subcellularLocation>
        <location evidence="8">Cytoplasm</location>
    </subcellularLocation>
</comment>
<evidence type="ECO:0000256" key="6">
    <source>
        <dbReference type="ARBA" id="ARBA00023134"/>
    </source>
</evidence>
<comment type="similarity">
    <text evidence="8">Belongs to the MobA family.</text>
</comment>
<dbReference type="Pfam" id="PF12804">
    <property type="entry name" value="NTP_transf_3"/>
    <property type="match status" value="1"/>
</dbReference>
<dbReference type="PANTHER" id="PTHR19136">
    <property type="entry name" value="MOLYBDENUM COFACTOR GUANYLYLTRANSFERASE"/>
    <property type="match status" value="1"/>
</dbReference>
<keyword evidence="7 8" id="KW-0501">Molybdenum cofactor biosynthesis</keyword>
<gene>
    <name evidence="8 10" type="primary">mobA</name>
    <name evidence="10" type="ORF">FILTAD_00900</name>
</gene>
<comment type="cofactor">
    <cofactor evidence="8">
        <name>Mg(2+)</name>
        <dbReference type="ChEBI" id="CHEBI:18420"/>
    </cofactor>
</comment>
<evidence type="ECO:0000256" key="8">
    <source>
        <dbReference type="HAMAP-Rule" id="MF_00316"/>
    </source>
</evidence>
<dbReference type="GO" id="GO:0006777">
    <property type="term" value="P:Mo-molybdopterin cofactor biosynthetic process"/>
    <property type="evidence" value="ECO:0007669"/>
    <property type="project" value="UniProtKB-KW"/>
</dbReference>
<dbReference type="RefSeq" id="WP_124069334.1">
    <property type="nucleotide sequence ID" value="NZ_CBCRXF010000024.1"/>
</dbReference>
<feature type="binding site" evidence="8">
    <location>
        <position position="98"/>
    </location>
    <ligand>
        <name>GTP</name>
        <dbReference type="ChEBI" id="CHEBI:37565"/>
    </ligand>
</feature>
<evidence type="ECO:0000256" key="7">
    <source>
        <dbReference type="ARBA" id="ARBA00023150"/>
    </source>
</evidence>
<proteinExistence type="inferred from homology"/>
<dbReference type="CDD" id="cd02503">
    <property type="entry name" value="MobA"/>
    <property type="match status" value="1"/>
</dbReference>
<dbReference type="GO" id="GO:0046872">
    <property type="term" value="F:metal ion binding"/>
    <property type="evidence" value="ECO:0007669"/>
    <property type="project" value="UniProtKB-KW"/>
</dbReference>
<dbReference type="GO" id="GO:0005737">
    <property type="term" value="C:cytoplasm"/>
    <property type="evidence" value="ECO:0007669"/>
    <property type="project" value="UniProtKB-SubCell"/>
</dbReference>
<dbReference type="SUPFAM" id="SSF53448">
    <property type="entry name" value="Nucleotide-diphospho-sugar transferases"/>
    <property type="match status" value="1"/>
</dbReference>
<comment type="caution">
    <text evidence="8">Lacks conserved residue(s) required for the propagation of feature annotation.</text>
</comment>
<feature type="binding site" evidence="8">
    <location>
        <begin position="9"/>
        <end position="11"/>
    </location>
    <ligand>
        <name>GTP</name>
        <dbReference type="ChEBI" id="CHEBI:37565"/>
    </ligand>
</feature>
<dbReference type="GO" id="GO:0061603">
    <property type="term" value="F:molybdenum cofactor guanylyltransferase activity"/>
    <property type="evidence" value="ECO:0007669"/>
    <property type="project" value="UniProtKB-EC"/>
</dbReference>
<keyword evidence="6 8" id="KW-0342">GTP-binding</keyword>
<dbReference type="OrthoDB" id="9788394at2"/>
<feature type="binding site" evidence="8">
    <location>
        <position position="21"/>
    </location>
    <ligand>
        <name>GTP</name>
        <dbReference type="ChEBI" id="CHEBI:37565"/>
    </ligand>
</feature>
<evidence type="ECO:0000256" key="4">
    <source>
        <dbReference type="ARBA" id="ARBA00022741"/>
    </source>
</evidence>